<organism evidence="1 2">
    <name type="scientific">Acanthoscelides obtectus</name>
    <name type="common">Bean weevil</name>
    <name type="synonym">Bruchus obtectus</name>
    <dbReference type="NCBI Taxonomy" id="200917"/>
    <lineage>
        <taxon>Eukaryota</taxon>
        <taxon>Metazoa</taxon>
        <taxon>Ecdysozoa</taxon>
        <taxon>Arthropoda</taxon>
        <taxon>Hexapoda</taxon>
        <taxon>Insecta</taxon>
        <taxon>Pterygota</taxon>
        <taxon>Neoptera</taxon>
        <taxon>Endopterygota</taxon>
        <taxon>Coleoptera</taxon>
        <taxon>Polyphaga</taxon>
        <taxon>Cucujiformia</taxon>
        <taxon>Chrysomeloidea</taxon>
        <taxon>Chrysomelidae</taxon>
        <taxon>Bruchinae</taxon>
        <taxon>Bruchini</taxon>
        <taxon>Acanthoscelides</taxon>
    </lineage>
</organism>
<evidence type="ECO:0000313" key="2">
    <source>
        <dbReference type="Proteomes" id="UP001152888"/>
    </source>
</evidence>
<keyword evidence="2" id="KW-1185">Reference proteome</keyword>
<dbReference type="Proteomes" id="UP001152888">
    <property type="component" value="Unassembled WGS sequence"/>
</dbReference>
<evidence type="ECO:0000313" key="1">
    <source>
        <dbReference type="EMBL" id="CAH1984893.1"/>
    </source>
</evidence>
<name>A0A9P0PKX6_ACAOB</name>
<protein>
    <submittedName>
        <fullName evidence="1">Uncharacterized protein</fullName>
    </submittedName>
</protein>
<dbReference type="EMBL" id="CAKOFQ010006966">
    <property type="protein sequence ID" value="CAH1984893.1"/>
    <property type="molecule type" value="Genomic_DNA"/>
</dbReference>
<accession>A0A9P0PKX6</accession>
<dbReference type="AlphaFoldDB" id="A0A9P0PKX6"/>
<gene>
    <name evidence="1" type="ORF">ACAOBT_LOCUS16381</name>
</gene>
<sequence>MCSYRVSYVKANWRISHIMIMTNKYFLERIPVTLRMDFKTNVDLNITFNSERG</sequence>
<reference evidence="1" key="1">
    <citation type="submission" date="2022-03" db="EMBL/GenBank/DDBJ databases">
        <authorList>
            <person name="Sayadi A."/>
        </authorList>
    </citation>
    <scope>NUCLEOTIDE SEQUENCE</scope>
</reference>
<proteinExistence type="predicted"/>
<comment type="caution">
    <text evidence="1">The sequence shown here is derived from an EMBL/GenBank/DDBJ whole genome shotgun (WGS) entry which is preliminary data.</text>
</comment>